<dbReference type="InterPro" id="IPR036115">
    <property type="entry name" value="GCM_dom_sf"/>
</dbReference>
<evidence type="ECO:0000256" key="2">
    <source>
        <dbReference type="ARBA" id="ARBA00023015"/>
    </source>
</evidence>
<name>A0A177AZI1_9BILA</name>
<dbReference type="PROSITE" id="PS50807">
    <property type="entry name" value="GCM"/>
    <property type="match status" value="1"/>
</dbReference>
<gene>
    <name evidence="8" type="ORF">A3Q56_05481</name>
</gene>
<dbReference type="Gene3D" id="3.30.70.3530">
    <property type="entry name" value="GCM motif"/>
    <property type="match status" value="1"/>
</dbReference>
<dbReference type="GO" id="GO:0000978">
    <property type="term" value="F:RNA polymerase II cis-regulatory region sequence-specific DNA binding"/>
    <property type="evidence" value="ECO:0007669"/>
    <property type="project" value="TreeGrafter"/>
</dbReference>
<dbReference type="PANTHER" id="PTHR12414:SF8">
    <property type="entry name" value="TRANSCRIPTION FACTOR GLIAL CELLS MISSING-RELATED"/>
    <property type="match status" value="1"/>
</dbReference>
<reference evidence="8 9" key="1">
    <citation type="submission" date="2016-04" db="EMBL/GenBank/DDBJ databases">
        <title>The genome of Intoshia linei affirms orthonectids as highly simplified spiralians.</title>
        <authorList>
            <person name="Mikhailov K.V."/>
            <person name="Slusarev G.S."/>
            <person name="Nikitin M.A."/>
            <person name="Logacheva M.D."/>
            <person name="Penin A."/>
            <person name="Aleoshin V."/>
            <person name="Panchin Y.V."/>
        </authorList>
    </citation>
    <scope>NUCLEOTIDE SEQUENCE [LARGE SCALE GENOMIC DNA]</scope>
    <source>
        <strain evidence="8">Intl2013</strain>
        <tissue evidence="8">Whole animal</tissue>
    </source>
</reference>
<evidence type="ECO:0000256" key="3">
    <source>
        <dbReference type="ARBA" id="ARBA00023125"/>
    </source>
</evidence>
<evidence type="ECO:0000256" key="6">
    <source>
        <dbReference type="SAM" id="MobiDB-lite"/>
    </source>
</evidence>
<organism evidence="8 9">
    <name type="scientific">Intoshia linei</name>
    <dbReference type="NCBI Taxonomy" id="1819745"/>
    <lineage>
        <taxon>Eukaryota</taxon>
        <taxon>Metazoa</taxon>
        <taxon>Spiralia</taxon>
        <taxon>Lophotrochozoa</taxon>
        <taxon>Mesozoa</taxon>
        <taxon>Orthonectida</taxon>
        <taxon>Rhopaluridae</taxon>
        <taxon>Intoshia</taxon>
    </lineage>
</organism>
<dbReference type="GO" id="GO:0005634">
    <property type="term" value="C:nucleus"/>
    <property type="evidence" value="ECO:0007669"/>
    <property type="project" value="TreeGrafter"/>
</dbReference>
<dbReference type="InterPro" id="IPR003902">
    <property type="entry name" value="Tscrpt_reg_GCM"/>
</dbReference>
<feature type="domain" description="GCM" evidence="7">
    <location>
        <begin position="79"/>
        <end position="238"/>
    </location>
</feature>
<sequence length="439" mass="51069">MDNVIVSQLKDYSVIGPKSIKDDESQNLDLKYLKITDKISIEKNVNTFKATQPIKKNSVFVPNINQNSRARIKEEAQIYFWDINDIDTLPENFVHFDQFDLWLDGNLKKCFYAKQHNVKHHTSGWAMRNTNNHNASILKKSCLGIFVCHKMCTNTISNSICYIRPAICEKARARQIRSPCVNQNCDGIVSHIKCSGNRGHPVTHLWRRIGDTFFFESKGYHNHPRATFRFVKRRRVNLKVNNENKEKEDLQVLNSCTLNRNQITNATRLVPIKKMTEKKIKNDSKEIKFEKNLKDFMGQPENTQFLCVETKNKLDKMWYSNDAFNERGMNNYECSQSFNQLNVIYEDPCKYTFDDLDNNLIDSYNFYEKTGIDKSLDSMKDPKRKINSNRTSPNSSSDSTVIGSKEIGYISTRPSLLQLDIDLKDICISEIRNDTFENE</sequence>
<dbReference type="Pfam" id="PF03615">
    <property type="entry name" value="GCM"/>
    <property type="match status" value="1"/>
</dbReference>
<dbReference type="InterPro" id="IPR039791">
    <property type="entry name" value="GCM"/>
</dbReference>
<dbReference type="GO" id="GO:0042063">
    <property type="term" value="P:gliogenesis"/>
    <property type="evidence" value="ECO:0007669"/>
    <property type="project" value="TreeGrafter"/>
</dbReference>
<protein>
    <submittedName>
        <fullName evidence="8">Protein glide</fullName>
    </submittedName>
</protein>
<dbReference type="SUPFAM" id="SSF90073">
    <property type="entry name" value="GCM domain"/>
    <property type="match status" value="1"/>
</dbReference>
<evidence type="ECO:0000313" key="8">
    <source>
        <dbReference type="EMBL" id="OAF66791.1"/>
    </source>
</evidence>
<keyword evidence="5" id="KW-0539">Nucleus</keyword>
<dbReference type="InterPro" id="IPR043021">
    <property type="entry name" value="GCM_small"/>
</dbReference>
<keyword evidence="2" id="KW-0805">Transcription regulation</keyword>
<evidence type="ECO:0000256" key="4">
    <source>
        <dbReference type="ARBA" id="ARBA00023163"/>
    </source>
</evidence>
<evidence type="ECO:0000313" key="9">
    <source>
        <dbReference type="Proteomes" id="UP000078046"/>
    </source>
</evidence>
<comment type="caution">
    <text evidence="8">The sequence shown here is derived from an EMBL/GenBank/DDBJ whole genome shotgun (WGS) entry which is preliminary data.</text>
</comment>
<dbReference type="PANTHER" id="PTHR12414">
    <property type="entry name" value="GLIAL CELLS MISSING RELATED/GLIDE"/>
    <property type="match status" value="1"/>
</dbReference>
<evidence type="ECO:0000256" key="5">
    <source>
        <dbReference type="ARBA" id="ARBA00023242"/>
    </source>
</evidence>
<feature type="region of interest" description="Disordered" evidence="6">
    <location>
        <begin position="378"/>
        <end position="401"/>
    </location>
</feature>
<feature type="compositionally biased region" description="Low complexity" evidence="6">
    <location>
        <begin position="388"/>
        <end position="399"/>
    </location>
</feature>
<dbReference type="InterPro" id="IPR043020">
    <property type="entry name" value="GCM_large"/>
</dbReference>
<keyword evidence="1" id="KW-0217">Developmental protein</keyword>
<accession>A0A177AZI1</accession>
<dbReference type="EMBL" id="LWCA01000828">
    <property type="protein sequence ID" value="OAF66791.1"/>
    <property type="molecule type" value="Genomic_DNA"/>
</dbReference>
<evidence type="ECO:0000259" key="7">
    <source>
        <dbReference type="PROSITE" id="PS50807"/>
    </source>
</evidence>
<proteinExistence type="predicted"/>
<dbReference type="OrthoDB" id="6241117at2759"/>
<keyword evidence="9" id="KW-1185">Reference proteome</keyword>
<evidence type="ECO:0000256" key="1">
    <source>
        <dbReference type="ARBA" id="ARBA00022473"/>
    </source>
</evidence>
<dbReference type="Proteomes" id="UP000078046">
    <property type="component" value="Unassembled WGS sequence"/>
</dbReference>
<keyword evidence="4" id="KW-0804">Transcription</keyword>
<dbReference type="AlphaFoldDB" id="A0A177AZI1"/>
<dbReference type="Gene3D" id="2.20.25.670">
    <property type="entry name" value="GCM domain, large subdomain"/>
    <property type="match status" value="1"/>
</dbReference>
<dbReference type="GO" id="GO:0001228">
    <property type="term" value="F:DNA-binding transcription activator activity, RNA polymerase II-specific"/>
    <property type="evidence" value="ECO:0007669"/>
    <property type="project" value="InterPro"/>
</dbReference>
<keyword evidence="3" id="KW-0238">DNA-binding</keyword>